<accession>A0AAD1U7B1</accession>
<evidence type="ECO:0000256" key="1">
    <source>
        <dbReference type="SAM" id="MobiDB-lite"/>
    </source>
</evidence>
<name>A0AAD1U7B1_EUPCR</name>
<proteinExistence type="predicted"/>
<reference evidence="2" key="1">
    <citation type="submission" date="2023-07" db="EMBL/GenBank/DDBJ databases">
        <authorList>
            <consortium name="AG Swart"/>
            <person name="Singh M."/>
            <person name="Singh A."/>
            <person name="Seah K."/>
            <person name="Emmerich C."/>
        </authorList>
    </citation>
    <scope>NUCLEOTIDE SEQUENCE</scope>
    <source>
        <strain evidence="2">DP1</strain>
    </source>
</reference>
<keyword evidence="3" id="KW-1185">Reference proteome</keyword>
<dbReference type="Proteomes" id="UP001295684">
    <property type="component" value="Unassembled WGS sequence"/>
</dbReference>
<gene>
    <name evidence="2" type="ORF">ECRASSUSDP1_LOCUS3986</name>
</gene>
<organism evidence="2 3">
    <name type="scientific">Euplotes crassus</name>
    <dbReference type="NCBI Taxonomy" id="5936"/>
    <lineage>
        <taxon>Eukaryota</taxon>
        <taxon>Sar</taxon>
        <taxon>Alveolata</taxon>
        <taxon>Ciliophora</taxon>
        <taxon>Intramacronucleata</taxon>
        <taxon>Spirotrichea</taxon>
        <taxon>Hypotrichia</taxon>
        <taxon>Euplotida</taxon>
        <taxon>Euplotidae</taxon>
        <taxon>Moneuplotes</taxon>
    </lineage>
</organism>
<evidence type="ECO:0000313" key="2">
    <source>
        <dbReference type="EMBL" id="CAI2362660.1"/>
    </source>
</evidence>
<feature type="compositionally biased region" description="Acidic residues" evidence="1">
    <location>
        <begin position="149"/>
        <end position="158"/>
    </location>
</feature>
<dbReference type="EMBL" id="CAMPGE010003814">
    <property type="protein sequence ID" value="CAI2362660.1"/>
    <property type="molecule type" value="Genomic_DNA"/>
</dbReference>
<feature type="region of interest" description="Disordered" evidence="1">
    <location>
        <begin position="102"/>
        <end position="167"/>
    </location>
</feature>
<sequence length="167" mass="19131">MNAINYCSYELGENLSEDVLSEGTPTSPVKVSKRLSHNMETTPFKICKSKKLTKDLLKSIRLLKSLKHKRKGVSYKKMYPKNKFKSFNEECDPTRFERLLKKSKEDSTSHHNMSLKDGISNTVKKSEGIRKSTFAPSKVYQMNSSSVSEDQESSEEERELFTFGNDS</sequence>
<comment type="caution">
    <text evidence="2">The sequence shown here is derived from an EMBL/GenBank/DDBJ whole genome shotgun (WGS) entry which is preliminary data.</text>
</comment>
<protein>
    <submittedName>
        <fullName evidence="2">Uncharacterized protein</fullName>
    </submittedName>
</protein>
<evidence type="ECO:0000313" key="3">
    <source>
        <dbReference type="Proteomes" id="UP001295684"/>
    </source>
</evidence>
<dbReference type="AlphaFoldDB" id="A0AAD1U7B1"/>